<dbReference type="SMART" id="SM00401">
    <property type="entry name" value="ZnF_GATA"/>
    <property type="match status" value="1"/>
</dbReference>
<evidence type="ECO:0000256" key="8">
    <source>
        <dbReference type="PROSITE-ProRule" id="PRU00094"/>
    </source>
</evidence>
<dbReference type="SUPFAM" id="SSF57716">
    <property type="entry name" value="Glucocorticoid receptor-like (DNA-binding domain)"/>
    <property type="match status" value="1"/>
</dbReference>
<dbReference type="PROSITE" id="PS50114">
    <property type="entry name" value="GATA_ZN_FINGER_2"/>
    <property type="match status" value="1"/>
</dbReference>
<evidence type="ECO:0000256" key="7">
    <source>
        <dbReference type="ARBA" id="ARBA00023242"/>
    </source>
</evidence>
<name>A0A165KSA6_EXIGL</name>
<dbReference type="OrthoDB" id="515401at2759"/>
<keyword evidence="4" id="KW-0862">Zinc</keyword>
<keyword evidence="2" id="KW-0479">Metal-binding</keyword>
<feature type="domain" description="GATA-type" evidence="11">
    <location>
        <begin position="118"/>
        <end position="171"/>
    </location>
</feature>
<feature type="coiled-coil region" evidence="9">
    <location>
        <begin position="332"/>
        <end position="362"/>
    </location>
</feature>
<dbReference type="PRINTS" id="PR00619">
    <property type="entry name" value="GATAZNFINGER"/>
</dbReference>
<feature type="compositionally biased region" description="Pro residues" evidence="10">
    <location>
        <begin position="78"/>
        <end position="87"/>
    </location>
</feature>
<accession>A0A165KSA6</accession>
<dbReference type="PANTHER" id="PTHR10071:SF335">
    <property type="entry name" value="IRON-SENSING TRANSCRIPTIONAL REPRESSOR-RELATED"/>
    <property type="match status" value="1"/>
</dbReference>
<dbReference type="Pfam" id="PF00320">
    <property type="entry name" value="GATA"/>
    <property type="match status" value="1"/>
</dbReference>
<feature type="region of interest" description="Disordered" evidence="10">
    <location>
        <begin position="199"/>
        <end position="294"/>
    </location>
</feature>
<dbReference type="InterPro" id="IPR000679">
    <property type="entry name" value="Znf_GATA"/>
</dbReference>
<dbReference type="PANTHER" id="PTHR10071">
    <property type="entry name" value="TRANSCRIPTION FACTOR GATA FAMILY MEMBER"/>
    <property type="match status" value="1"/>
</dbReference>
<evidence type="ECO:0000313" key="12">
    <source>
        <dbReference type="EMBL" id="KZV96790.1"/>
    </source>
</evidence>
<dbReference type="PROSITE" id="PS00344">
    <property type="entry name" value="GATA_ZN_FINGER_1"/>
    <property type="match status" value="1"/>
</dbReference>
<dbReference type="GO" id="GO:0000981">
    <property type="term" value="F:DNA-binding transcription factor activity, RNA polymerase II-specific"/>
    <property type="evidence" value="ECO:0007669"/>
    <property type="project" value="TreeGrafter"/>
</dbReference>
<feature type="region of interest" description="Disordered" evidence="10">
    <location>
        <begin position="1"/>
        <end position="41"/>
    </location>
</feature>
<feature type="compositionally biased region" description="Low complexity" evidence="10">
    <location>
        <begin position="281"/>
        <end position="292"/>
    </location>
</feature>
<dbReference type="InParanoid" id="A0A165KSA6"/>
<evidence type="ECO:0000256" key="1">
    <source>
        <dbReference type="ARBA" id="ARBA00004123"/>
    </source>
</evidence>
<feature type="compositionally biased region" description="Basic and acidic residues" evidence="10">
    <location>
        <begin position="310"/>
        <end position="324"/>
    </location>
</feature>
<evidence type="ECO:0000256" key="3">
    <source>
        <dbReference type="ARBA" id="ARBA00022771"/>
    </source>
</evidence>
<keyword evidence="13" id="KW-1185">Reference proteome</keyword>
<dbReference type="FunFam" id="3.30.50.10:FF:000007">
    <property type="entry name" value="Nitrogen regulatory AreA, N-terminal"/>
    <property type="match status" value="1"/>
</dbReference>
<feature type="compositionally biased region" description="Low complexity" evidence="10">
    <location>
        <begin position="101"/>
        <end position="112"/>
    </location>
</feature>
<feature type="region of interest" description="Disordered" evidence="10">
    <location>
        <begin position="370"/>
        <end position="417"/>
    </location>
</feature>
<dbReference type="GO" id="GO:0000122">
    <property type="term" value="P:negative regulation of transcription by RNA polymerase II"/>
    <property type="evidence" value="ECO:0007669"/>
    <property type="project" value="TreeGrafter"/>
</dbReference>
<dbReference type="Proteomes" id="UP000077266">
    <property type="component" value="Unassembled WGS sequence"/>
</dbReference>
<reference evidence="12 13" key="1">
    <citation type="journal article" date="2016" name="Mol. Biol. Evol.">
        <title>Comparative Genomics of Early-Diverging Mushroom-Forming Fungi Provides Insights into the Origins of Lignocellulose Decay Capabilities.</title>
        <authorList>
            <person name="Nagy L.G."/>
            <person name="Riley R."/>
            <person name="Tritt A."/>
            <person name="Adam C."/>
            <person name="Daum C."/>
            <person name="Floudas D."/>
            <person name="Sun H."/>
            <person name="Yadav J.S."/>
            <person name="Pangilinan J."/>
            <person name="Larsson K.H."/>
            <person name="Matsuura K."/>
            <person name="Barry K."/>
            <person name="Labutti K."/>
            <person name="Kuo R."/>
            <person name="Ohm R.A."/>
            <person name="Bhattacharya S.S."/>
            <person name="Shirouzu T."/>
            <person name="Yoshinaga Y."/>
            <person name="Martin F.M."/>
            <person name="Grigoriev I.V."/>
            <person name="Hibbett D.S."/>
        </authorList>
    </citation>
    <scope>NUCLEOTIDE SEQUENCE [LARGE SCALE GENOMIC DNA]</scope>
    <source>
        <strain evidence="12 13">HHB12029</strain>
    </source>
</reference>
<dbReference type="GO" id="GO:0000978">
    <property type="term" value="F:RNA polymerase II cis-regulatory region sequence-specific DNA binding"/>
    <property type="evidence" value="ECO:0007669"/>
    <property type="project" value="TreeGrafter"/>
</dbReference>
<evidence type="ECO:0000256" key="4">
    <source>
        <dbReference type="ARBA" id="ARBA00022833"/>
    </source>
</evidence>
<keyword evidence="6" id="KW-0804">Transcription</keyword>
<keyword evidence="5" id="KW-0805">Transcription regulation</keyword>
<evidence type="ECO:0000256" key="2">
    <source>
        <dbReference type="ARBA" id="ARBA00022723"/>
    </source>
</evidence>
<dbReference type="GO" id="GO:0045944">
    <property type="term" value="P:positive regulation of transcription by RNA polymerase II"/>
    <property type="evidence" value="ECO:0007669"/>
    <property type="project" value="TreeGrafter"/>
</dbReference>
<dbReference type="EMBL" id="KV425938">
    <property type="protein sequence ID" value="KZV96790.1"/>
    <property type="molecule type" value="Genomic_DNA"/>
</dbReference>
<gene>
    <name evidence="12" type="ORF">EXIGLDRAFT_732358</name>
</gene>
<dbReference type="GO" id="GO:0005634">
    <property type="term" value="C:nucleus"/>
    <property type="evidence" value="ECO:0007669"/>
    <property type="project" value="UniProtKB-SubCell"/>
</dbReference>
<comment type="subcellular location">
    <subcellularLocation>
        <location evidence="1">Nucleus</location>
    </subcellularLocation>
</comment>
<organism evidence="12 13">
    <name type="scientific">Exidia glandulosa HHB12029</name>
    <dbReference type="NCBI Taxonomy" id="1314781"/>
    <lineage>
        <taxon>Eukaryota</taxon>
        <taxon>Fungi</taxon>
        <taxon>Dikarya</taxon>
        <taxon>Basidiomycota</taxon>
        <taxon>Agaricomycotina</taxon>
        <taxon>Agaricomycetes</taxon>
        <taxon>Auriculariales</taxon>
        <taxon>Exidiaceae</taxon>
        <taxon>Exidia</taxon>
    </lineage>
</organism>
<evidence type="ECO:0000256" key="9">
    <source>
        <dbReference type="SAM" id="Coils"/>
    </source>
</evidence>
<dbReference type="CDD" id="cd00202">
    <property type="entry name" value="ZnF_GATA"/>
    <property type="match status" value="1"/>
</dbReference>
<dbReference type="STRING" id="1314781.A0A165KSA6"/>
<evidence type="ECO:0000256" key="5">
    <source>
        <dbReference type="ARBA" id="ARBA00023015"/>
    </source>
</evidence>
<evidence type="ECO:0000256" key="6">
    <source>
        <dbReference type="ARBA" id="ARBA00023163"/>
    </source>
</evidence>
<dbReference type="InterPro" id="IPR039355">
    <property type="entry name" value="Transcription_factor_GATA"/>
</dbReference>
<evidence type="ECO:0000313" key="13">
    <source>
        <dbReference type="Proteomes" id="UP000077266"/>
    </source>
</evidence>
<keyword evidence="3 8" id="KW-0863">Zinc-finger</keyword>
<sequence length="417" mass="44441">MARPTTLQRSPPPADSKDDAPPEPQPAKPHAAGTCPGDGRCDGTGGTSACSGCPTYNNTLQAQAQLAAAAHAASTPQPVEPKSPPPASSRASTPASPPSPAAQGAAATSSGGRRARLPISSLSCHNCGTSTTPLWRRDDAGNNICNACGLYLKLHGTHRPNSMKKTIIKRRKRVPAAAGMAVTRMAEQAAAETLLAVGRASPAQAGPSSHSGSDGEDKRRKRAKRDHPPREDEEAASWASDQSQHQQQSSSQSQQPQHPQLHQLQPLQVQPARPASAMRFSAGPGMAGSPAATVGGYDLPPLTAALHMGTTERERERERSRERAAQAALPTFAELQRHYDDLRNERRRLEEMAQRTDAMLERVQRGMEEMQRLGGAPQQQQQQVTIAAPEAIRLPTRGPGSAGGENVWHWEPSDSKQ</sequence>
<proteinExistence type="predicted"/>
<feature type="region of interest" description="Disordered" evidence="10">
    <location>
        <begin position="65"/>
        <end position="114"/>
    </location>
</feature>
<keyword evidence="9" id="KW-0175">Coiled coil</keyword>
<dbReference type="Gene3D" id="3.30.50.10">
    <property type="entry name" value="Erythroid Transcription Factor GATA-1, subunit A"/>
    <property type="match status" value="1"/>
</dbReference>
<dbReference type="InterPro" id="IPR013088">
    <property type="entry name" value="Znf_NHR/GATA"/>
</dbReference>
<protein>
    <recommendedName>
        <fullName evidence="11">GATA-type domain-containing protein</fullName>
    </recommendedName>
</protein>
<feature type="compositionally biased region" description="Low complexity" evidence="10">
    <location>
        <begin position="242"/>
        <end position="268"/>
    </location>
</feature>
<evidence type="ECO:0000256" key="10">
    <source>
        <dbReference type="SAM" id="MobiDB-lite"/>
    </source>
</evidence>
<dbReference type="AlphaFoldDB" id="A0A165KSA6"/>
<evidence type="ECO:0000259" key="11">
    <source>
        <dbReference type="PROSITE" id="PS50114"/>
    </source>
</evidence>
<feature type="region of interest" description="Disordered" evidence="10">
    <location>
        <begin position="309"/>
        <end position="330"/>
    </location>
</feature>
<keyword evidence="7" id="KW-0539">Nucleus</keyword>
<dbReference type="GO" id="GO:0008270">
    <property type="term" value="F:zinc ion binding"/>
    <property type="evidence" value="ECO:0007669"/>
    <property type="project" value="UniProtKB-KW"/>
</dbReference>